<evidence type="ECO:0000313" key="1">
    <source>
        <dbReference type="EMBL" id="ARF11723.1"/>
    </source>
</evidence>
<reference evidence="1" key="1">
    <citation type="journal article" date="2017" name="Science">
        <title>Giant viruses with an expanded complement of translation system components.</title>
        <authorList>
            <person name="Schulz F."/>
            <person name="Yutin N."/>
            <person name="Ivanova N.N."/>
            <person name="Ortega D.R."/>
            <person name="Lee T.K."/>
            <person name="Vierheilig J."/>
            <person name="Daims H."/>
            <person name="Horn M."/>
            <person name="Wagner M."/>
            <person name="Jensen G.J."/>
            <person name="Kyrpides N.C."/>
            <person name="Koonin E.V."/>
            <person name="Woyke T."/>
        </authorList>
    </citation>
    <scope>NUCLEOTIDE SEQUENCE</scope>
    <source>
        <strain evidence="1">KNV1</strain>
    </source>
</reference>
<gene>
    <name evidence="1" type="ORF">Klosneuvirus_2_159</name>
</gene>
<dbReference type="EMBL" id="KY684109">
    <property type="protein sequence ID" value="ARF11723.1"/>
    <property type="molecule type" value="Genomic_DNA"/>
</dbReference>
<protein>
    <submittedName>
        <fullName evidence="1">Uncharacterized protein</fullName>
    </submittedName>
</protein>
<organism evidence="1">
    <name type="scientific">Klosneuvirus KNV1</name>
    <dbReference type="NCBI Taxonomy" id="1977640"/>
    <lineage>
        <taxon>Viruses</taxon>
        <taxon>Varidnaviria</taxon>
        <taxon>Bamfordvirae</taxon>
        <taxon>Nucleocytoviricota</taxon>
        <taxon>Megaviricetes</taxon>
        <taxon>Imitervirales</taxon>
        <taxon>Mimiviridae</taxon>
        <taxon>Klosneuvirinae</taxon>
        <taxon>Klosneuvirus</taxon>
    </lineage>
</organism>
<proteinExistence type="predicted"/>
<accession>A0A1V0SJ31</accession>
<name>A0A1V0SJ31_9VIRU</name>
<sequence length="171" mass="19896">MNHVLLLISQIYENSSKLNSILNKKIIFISSHQSVSDLIKHVIEIIKEKFKNVELFTLPNVPIPDDSSIFIRIMNTSSRWDNKNEQEVSSLINWLSTNKNYIFGILVAGNEDPMKFRSIEKQNFDDPVKPSYYKRAVPIYYTQTQQSDRIITDADKTSETIINKMKELKII</sequence>